<dbReference type="STRING" id="67801.A0A1B0BRM5"/>
<dbReference type="InterPro" id="IPR011009">
    <property type="entry name" value="Kinase-like_dom_sf"/>
</dbReference>
<dbReference type="Gene3D" id="1.10.510.10">
    <property type="entry name" value="Transferase(Phosphotransferase) domain 1"/>
    <property type="match status" value="1"/>
</dbReference>
<evidence type="ECO:0000313" key="1">
    <source>
        <dbReference type="EnsemblMetazoa" id="GPPI038387-PA"/>
    </source>
</evidence>
<reference evidence="1" key="2">
    <citation type="submission" date="2020-05" db="UniProtKB">
        <authorList>
            <consortium name="EnsemblMetazoa"/>
        </authorList>
    </citation>
    <scope>IDENTIFICATION</scope>
    <source>
        <strain evidence="1">IAEA</strain>
    </source>
</reference>
<proteinExistence type="predicted"/>
<sequence>FIKTWWSLISKIIESRTIDFRHFWLNDNETALDMWALGCILKELLSHKPLLPDKTEIGQLEPIKPDFPKMPAIQNFTLKQQLYNNLKPKFQYLSAAEGMATLKLLFTKIPIKTEKQALKTLRPRIMEKFHRISPLYGGPKSYEKEKKLVGDFGAKIEAIATDVESMKDHYNGISEKQENLQTVFNNLKAIGY</sequence>
<dbReference type="AlphaFoldDB" id="A0A1B0BRM5"/>
<reference evidence="2" key="1">
    <citation type="submission" date="2015-01" db="EMBL/GenBank/DDBJ databases">
        <authorList>
            <person name="Aksoy S."/>
            <person name="Warren W."/>
            <person name="Wilson R.K."/>
        </authorList>
    </citation>
    <scope>NUCLEOTIDE SEQUENCE [LARGE SCALE GENOMIC DNA]</scope>
    <source>
        <strain evidence="2">IAEA</strain>
    </source>
</reference>
<name>A0A1B0BRM5_9MUSC</name>
<dbReference type="EnsemblMetazoa" id="GPPI038387-RA">
    <property type="protein sequence ID" value="GPPI038387-PA"/>
    <property type="gene ID" value="GPPI038387"/>
</dbReference>
<evidence type="ECO:0000313" key="2">
    <source>
        <dbReference type="Proteomes" id="UP000092460"/>
    </source>
</evidence>
<dbReference type="VEuPathDB" id="VectorBase:GPPI038387"/>
<organism evidence="1 2">
    <name type="scientific">Glossina palpalis gambiensis</name>
    <dbReference type="NCBI Taxonomy" id="67801"/>
    <lineage>
        <taxon>Eukaryota</taxon>
        <taxon>Metazoa</taxon>
        <taxon>Ecdysozoa</taxon>
        <taxon>Arthropoda</taxon>
        <taxon>Hexapoda</taxon>
        <taxon>Insecta</taxon>
        <taxon>Pterygota</taxon>
        <taxon>Neoptera</taxon>
        <taxon>Endopterygota</taxon>
        <taxon>Diptera</taxon>
        <taxon>Brachycera</taxon>
        <taxon>Muscomorpha</taxon>
        <taxon>Hippoboscoidea</taxon>
        <taxon>Glossinidae</taxon>
        <taxon>Glossina</taxon>
    </lineage>
</organism>
<accession>A0A1B0BRM5</accession>
<dbReference type="EMBL" id="JXJN01019136">
    <property type="status" value="NOT_ANNOTATED_CDS"/>
    <property type="molecule type" value="Genomic_DNA"/>
</dbReference>
<protein>
    <recommendedName>
        <fullName evidence="3">Protein kinase domain-containing protein</fullName>
    </recommendedName>
</protein>
<dbReference type="SUPFAM" id="SSF56112">
    <property type="entry name" value="Protein kinase-like (PK-like)"/>
    <property type="match status" value="1"/>
</dbReference>
<evidence type="ECO:0008006" key="3">
    <source>
        <dbReference type="Google" id="ProtNLM"/>
    </source>
</evidence>
<dbReference type="Proteomes" id="UP000092460">
    <property type="component" value="Unassembled WGS sequence"/>
</dbReference>
<keyword evidence="2" id="KW-1185">Reference proteome</keyword>